<sequence length="47" mass="5276">MRMRFSPSRDPWRHRVRTHAMLEASGTVYVCRASMARGAETVAAGVL</sequence>
<reference evidence="1 2" key="1">
    <citation type="submission" date="2013-11" db="EMBL/GenBank/DDBJ databases">
        <title>The Genome Sequence of Phytophthora parasitica P1976.</title>
        <authorList>
            <consortium name="The Broad Institute Genomics Platform"/>
            <person name="Russ C."/>
            <person name="Tyler B."/>
            <person name="Panabieres F."/>
            <person name="Shan W."/>
            <person name="Tripathy S."/>
            <person name="Grunwald N."/>
            <person name="Machado M."/>
            <person name="Johnson C.S."/>
            <person name="Walker B."/>
            <person name="Young S."/>
            <person name="Zeng Q."/>
            <person name="Gargeya S."/>
            <person name="Fitzgerald M."/>
            <person name="Haas B."/>
            <person name="Abouelleil A."/>
            <person name="Allen A.W."/>
            <person name="Alvarado L."/>
            <person name="Arachchi H.M."/>
            <person name="Berlin A.M."/>
            <person name="Chapman S.B."/>
            <person name="Gainer-Dewar J."/>
            <person name="Goldberg J."/>
            <person name="Griggs A."/>
            <person name="Gujja S."/>
            <person name="Hansen M."/>
            <person name="Howarth C."/>
            <person name="Imamovic A."/>
            <person name="Ireland A."/>
            <person name="Larimer J."/>
            <person name="McCowan C."/>
            <person name="Murphy C."/>
            <person name="Pearson M."/>
            <person name="Poon T.W."/>
            <person name="Priest M."/>
            <person name="Roberts A."/>
            <person name="Saif S."/>
            <person name="Shea T."/>
            <person name="Sisk P."/>
            <person name="Sykes S."/>
            <person name="Wortman J."/>
            <person name="Nusbaum C."/>
            <person name="Birren B."/>
        </authorList>
    </citation>
    <scope>NUCLEOTIDE SEQUENCE [LARGE SCALE GENOMIC DNA]</scope>
    <source>
        <strain evidence="1 2">P1976</strain>
    </source>
</reference>
<organism evidence="1 2">
    <name type="scientific">Phytophthora nicotianae P1976</name>
    <dbReference type="NCBI Taxonomy" id="1317066"/>
    <lineage>
        <taxon>Eukaryota</taxon>
        <taxon>Sar</taxon>
        <taxon>Stramenopiles</taxon>
        <taxon>Oomycota</taxon>
        <taxon>Peronosporomycetes</taxon>
        <taxon>Peronosporales</taxon>
        <taxon>Peronosporaceae</taxon>
        <taxon>Phytophthora</taxon>
    </lineage>
</organism>
<accession>A0A080Z875</accession>
<dbReference type="AlphaFoldDB" id="A0A080Z875"/>
<evidence type="ECO:0000313" key="2">
    <source>
        <dbReference type="Proteomes" id="UP000028582"/>
    </source>
</evidence>
<evidence type="ECO:0000313" key="1">
    <source>
        <dbReference type="EMBL" id="ETO62836.1"/>
    </source>
</evidence>
<gene>
    <name evidence="1" type="ORF">F444_19337</name>
</gene>
<name>A0A080Z875_PHYNI</name>
<protein>
    <submittedName>
        <fullName evidence="1">Uncharacterized protein</fullName>
    </submittedName>
</protein>
<dbReference type="EMBL" id="ANJA01003539">
    <property type="protein sequence ID" value="ETO62836.1"/>
    <property type="molecule type" value="Genomic_DNA"/>
</dbReference>
<proteinExistence type="predicted"/>
<dbReference type="Proteomes" id="UP000028582">
    <property type="component" value="Unassembled WGS sequence"/>
</dbReference>
<comment type="caution">
    <text evidence="1">The sequence shown here is derived from an EMBL/GenBank/DDBJ whole genome shotgun (WGS) entry which is preliminary data.</text>
</comment>